<dbReference type="Proteomes" id="UP000078582">
    <property type="component" value="Chromosome"/>
</dbReference>
<keyword evidence="9" id="KW-1185">Reference proteome</keyword>
<evidence type="ECO:0000256" key="6">
    <source>
        <dbReference type="SAM" id="Phobius"/>
    </source>
</evidence>
<keyword evidence="2" id="KW-0813">Transport</keyword>
<dbReference type="InterPro" id="IPR051475">
    <property type="entry name" value="Diverse_Ion_Transporter"/>
</dbReference>
<feature type="transmembrane region" description="Helical" evidence="6">
    <location>
        <begin position="343"/>
        <end position="362"/>
    </location>
</feature>
<feature type="transmembrane region" description="Helical" evidence="6">
    <location>
        <begin position="300"/>
        <end position="323"/>
    </location>
</feature>
<dbReference type="PANTHER" id="PTHR43568">
    <property type="entry name" value="P PROTEIN"/>
    <property type="match status" value="1"/>
</dbReference>
<dbReference type="OrthoDB" id="3177666at2"/>
<dbReference type="GeneID" id="42981625"/>
<keyword evidence="4 6" id="KW-1133">Transmembrane helix</keyword>
<dbReference type="RefSeq" id="WP_068281207.1">
    <property type="nucleotide sequence ID" value="NZ_CP014873.1"/>
</dbReference>
<name>A0A192H1U2_9LACO</name>
<feature type="transmembrane region" description="Helical" evidence="6">
    <location>
        <begin position="193"/>
        <end position="226"/>
    </location>
</feature>
<evidence type="ECO:0000259" key="7">
    <source>
        <dbReference type="Pfam" id="PF03600"/>
    </source>
</evidence>
<evidence type="ECO:0000256" key="3">
    <source>
        <dbReference type="ARBA" id="ARBA00022692"/>
    </source>
</evidence>
<evidence type="ECO:0000256" key="4">
    <source>
        <dbReference type="ARBA" id="ARBA00022989"/>
    </source>
</evidence>
<dbReference type="Pfam" id="PF03600">
    <property type="entry name" value="CitMHS"/>
    <property type="match status" value="1"/>
</dbReference>
<feature type="transmembrane region" description="Helical" evidence="6">
    <location>
        <begin position="151"/>
        <end position="173"/>
    </location>
</feature>
<accession>A0A192H1U2</accession>
<feature type="domain" description="Citrate transporter-like" evidence="7">
    <location>
        <begin position="12"/>
        <end position="299"/>
    </location>
</feature>
<dbReference type="STRING" id="375175.AYR53_05115"/>
<feature type="transmembrane region" description="Helical" evidence="6">
    <location>
        <begin position="271"/>
        <end position="293"/>
    </location>
</feature>
<gene>
    <name evidence="8" type="ORF">AYR53_05115</name>
</gene>
<dbReference type="InterPro" id="IPR004680">
    <property type="entry name" value="Cit_transptr-like_dom"/>
</dbReference>
<dbReference type="GO" id="GO:0016020">
    <property type="term" value="C:membrane"/>
    <property type="evidence" value="ECO:0007669"/>
    <property type="project" value="UniProtKB-SubCell"/>
</dbReference>
<organism evidence="8 9">
    <name type="scientific">Loigolactobacillus backii</name>
    <dbReference type="NCBI Taxonomy" id="375175"/>
    <lineage>
        <taxon>Bacteria</taxon>
        <taxon>Bacillati</taxon>
        <taxon>Bacillota</taxon>
        <taxon>Bacilli</taxon>
        <taxon>Lactobacillales</taxon>
        <taxon>Lactobacillaceae</taxon>
        <taxon>Loigolactobacillus</taxon>
    </lineage>
</organism>
<comment type="subcellular location">
    <subcellularLocation>
        <location evidence="1">Membrane</location>
        <topology evidence="1">Multi-pass membrane protein</topology>
    </subcellularLocation>
</comment>
<dbReference type="GO" id="GO:0055085">
    <property type="term" value="P:transmembrane transport"/>
    <property type="evidence" value="ECO:0007669"/>
    <property type="project" value="InterPro"/>
</dbReference>
<evidence type="ECO:0000256" key="5">
    <source>
        <dbReference type="ARBA" id="ARBA00023136"/>
    </source>
</evidence>
<protein>
    <recommendedName>
        <fullName evidence="7">Citrate transporter-like domain-containing protein</fullName>
    </recommendedName>
</protein>
<dbReference type="EMBL" id="CP014873">
    <property type="protein sequence ID" value="ANK62207.1"/>
    <property type="molecule type" value="Genomic_DNA"/>
</dbReference>
<proteinExistence type="predicted"/>
<dbReference type="AlphaFoldDB" id="A0A192H1U2"/>
<feature type="transmembrane region" description="Helical" evidence="6">
    <location>
        <begin position="238"/>
        <end position="259"/>
    </location>
</feature>
<reference evidence="8 9" key="1">
    <citation type="submission" date="2016-03" db="EMBL/GenBank/DDBJ databases">
        <title>Pediococcus and Lactobacillus from brewery environment - whole genome sequencing and assembly.</title>
        <authorList>
            <person name="Behr J."/>
            <person name="Geissler A.J."/>
            <person name="Vogel R.F."/>
        </authorList>
    </citation>
    <scope>NUCLEOTIDE SEQUENCE [LARGE SCALE GENOMIC DNA]</scope>
    <source>
        <strain evidence="8 9">TMW 1.1989</strain>
    </source>
</reference>
<feature type="transmembrane region" description="Helical" evidence="6">
    <location>
        <begin position="76"/>
        <end position="104"/>
    </location>
</feature>
<evidence type="ECO:0000313" key="8">
    <source>
        <dbReference type="EMBL" id="ANK62207.1"/>
    </source>
</evidence>
<keyword evidence="3 6" id="KW-0812">Transmembrane</keyword>
<feature type="transmembrane region" description="Helical" evidence="6">
    <location>
        <begin position="41"/>
        <end position="64"/>
    </location>
</feature>
<evidence type="ECO:0000256" key="2">
    <source>
        <dbReference type="ARBA" id="ARBA00022448"/>
    </source>
</evidence>
<dbReference type="PANTHER" id="PTHR43568:SF1">
    <property type="entry name" value="P PROTEIN"/>
    <property type="match status" value="1"/>
</dbReference>
<keyword evidence="5 6" id="KW-0472">Membrane</keyword>
<sequence length="364" mass="40697">MLSRLRHDKLLVCALIVALFSLLLSRPKWSDINSTMLLTLFSLLLLVKIYQAMHVLDYWAIYLVKRSRHFRQLQGYLILLAFFSAMFLTNDVAIITFVPLLLLIATKLKFATPVPVTLITIAANLGSSFTPFGNPQNLFLLSHYRLSIGTFFRMSAPLMLVSLLLLLSTLLFFKKTPLTLPKLKTIKVDKSPLLYLIPVTLLTFSVVFSLVPSFVAVLAVVLAALLYRPKLLSEVDYGLLLTFVSFFIAVGNIGRFAPVAHFFSVLERKEWLVYLSGLLTSQVISNVPAVVLLAKFTQQVHALFLGVNIGGIGTLLASLANLLAYKQYRLNTNTPNDHFLRTFAIINGLFLIILGAIGYLLLQF</sequence>
<evidence type="ECO:0000256" key="1">
    <source>
        <dbReference type="ARBA" id="ARBA00004141"/>
    </source>
</evidence>
<evidence type="ECO:0000313" key="9">
    <source>
        <dbReference type="Proteomes" id="UP000078582"/>
    </source>
</evidence>